<dbReference type="GO" id="GO:0006423">
    <property type="term" value="P:cysteinyl-tRNA aminoacylation"/>
    <property type="evidence" value="ECO:0007669"/>
    <property type="project" value="UniProtKB-UniRule"/>
</dbReference>
<accession>A0A1T5CHQ6</accession>
<dbReference type="Gene3D" id="3.40.50.620">
    <property type="entry name" value="HUPs"/>
    <property type="match status" value="1"/>
</dbReference>
<reference evidence="15" key="1">
    <citation type="submission" date="2017-02" db="EMBL/GenBank/DDBJ databases">
        <authorList>
            <person name="Varghese N."/>
            <person name="Submissions S."/>
        </authorList>
    </citation>
    <scope>NUCLEOTIDE SEQUENCE [LARGE SCALE GENOMIC DNA]</scope>
    <source>
        <strain evidence="15">DSM 23405</strain>
    </source>
</reference>
<dbReference type="PANTHER" id="PTHR10890">
    <property type="entry name" value="CYSTEINYL-TRNA SYNTHETASE"/>
    <property type="match status" value="1"/>
</dbReference>
<feature type="binding site" evidence="12">
    <location>
        <position position="255"/>
    </location>
    <ligand>
        <name>Zn(2+)</name>
        <dbReference type="ChEBI" id="CHEBI:29105"/>
    </ligand>
</feature>
<keyword evidence="5 12" id="KW-0436">Ligase</keyword>
<keyword evidence="11 12" id="KW-0030">Aminoacyl-tRNA synthetase</keyword>
<comment type="subunit">
    <text evidence="3 12">Monomer.</text>
</comment>
<keyword evidence="7 12" id="KW-0547">Nucleotide-binding</keyword>
<dbReference type="EMBL" id="FUYY01000003">
    <property type="protein sequence ID" value="SKB59022.1"/>
    <property type="molecule type" value="Genomic_DNA"/>
</dbReference>
<dbReference type="OrthoDB" id="9815130at2"/>
<comment type="catalytic activity">
    <reaction evidence="12">
        <text>tRNA(Cys) + L-cysteine + ATP = L-cysteinyl-tRNA(Cys) + AMP + diphosphate</text>
        <dbReference type="Rhea" id="RHEA:17773"/>
        <dbReference type="Rhea" id="RHEA-COMP:9661"/>
        <dbReference type="Rhea" id="RHEA-COMP:9679"/>
        <dbReference type="ChEBI" id="CHEBI:30616"/>
        <dbReference type="ChEBI" id="CHEBI:33019"/>
        <dbReference type="ChEBI" id="CHEBI:35235"/>
        <dbReference type="ChEBI" id="CHEBI:78442"/>
        <dbReference type="ChEBI" id="CHEBI:78517"/>
        <dbReference type="ChEBI" id="CHEBI:456215"/>
        <dbReference type="EC" id="6.1.1.16"/>
    </reaction>
</comment>
<dbReference type="RefSeq" id="WP_079720820.1">
    <property type="nucleotide sequence ID" value="NZ_FUYY01000003.1"/>
</dbReference>
<evidence type="ECO:0000256" key="9">
    <source>
        <dbReference type="ARBA" id="ARBA00022840"/>
    </source>
</evidence>
<keyword evidence="9 12" id="KW-0067">ATP-binding</keyword>
<feature type="binding site" evidence="12">
    <location>
        <position position="290"/>
    </location>
    <ligand>
        <name>ATP</name>
        <dbReference type="ChEBI" id="CHEBI:30616"/>
    </ligand>
</feature>
<feature type="domain" description="Cysteinyl-tRNA synthetase class Ia DALR" evidence="13">
    <location>
        <begin position="374"/>
        <end position="440"/>
    </location>
</feature>
<dbReference type="SUPFAM" id="SSF47323">
    <property type="entry name" value="Anticodon-binding domain of a subclass of class I aminoacyl-tRNA synthetases"/>
    <property type="match status" value="1"/>
</dbReference>
<dbReference type="Gene3D" id="1.20.120.1910">
    <property type="entry name" value="Cysteine-tRNA ligase, C-terminal anti-codon recognition domain"/>
    <property type="match status" value="1"/>
</dbReference>
<dbReference type="CDD" id="cd00672">
    <property type="entry name" value="CysRS_core"/>
    <property type="match status" value="1"/>
</dbReference>
<feature type="short sequence motif" description="'HIGH' region" evidence="12">
    <location>
        <begin position="37"/>
        <end position="47"/>
    </location>
</feature>
<feature type="binding site" evidence="12">
    <location>
        <position position="230"/>
    </location>
    <ligand>
        <name>Zn(2+)</name>
        <dbReference type="ChEBI" id="CHEBI:29105"/>
    </ligand>
</feature>
<evidence type="ECO:0000256" key="12">
    <source>
        <dbReference type="HAMAP-Rule" id="MF_00041"/>
    </source>
</evidence>
<evidence type="ECO:0000256" key="3">
    <source>
        <dbReference type="ARBA" id="ARBA00011245"/>
    </source>
</evidence>
<organism evidence="14 15">
    <name type="scientific">Salegentibacter holothuriorum</name>
    <dbReference type="NCBI Taxonomy" id="241145"/>
    <lineage>
        <taxon>Bacteria</taxon>
        <taxon>Pseudomonadati</taxon>
        <taxon>Bacteroidota</taxon>
        <taxon>Flavobacteriia</taxon>
        <taxon>Flavobacteriales</taxon>
        <taxon>Flavobacteriaceae</taxon>
        <taxon>Salegentibacter</taxon>
    </lineage>
</organism>
<dbReference type="HAMAP" id="MF_00041">
    <property type="entry name" value="Cys_tRNA_synth"/>
    <property type="match status" value="1"/>
</dbReference>
<dbReference type="InterPro" id="IPR015273">
    <property type="entry name" value="Cys-tRNA-synt_Ia_DALR"/>
</dbReference>
<dbReference type="STRING" id="241145.SAMN05660776_1947"/>
<dbReference type="NCBIfam" id="TIGR00435">
    <property type="entry name" value="cysS"/>
    <property type="match status" value="1"/>
</dbReference>
<evidence type="ECO:0000256" key="7">
    <source>
        <dbReference type="ARBA" id="ARBA00022741"/>
    </source>
</evidence>
<evidence type="ECO:0000256" key="6">
    <source>
        <dbReference type="ARBA" id="ARBA00022723"/>
    </source>
</evidence>
<feature type="short sequence motif" description="'KMSKS' region" evidence="12">
    <location>
        <begin position="287"/>
        <end position="291"/>
    </location>
</feature>
<name>A0A1T5CHQ6_9FLAO</name>
<keyword evidence="6 12" id="KW-0479">Metal-binding</keyword>
<dbReference type="SUPFAM" id="SSF52374">
    <property type="entry name" value="Nucleotidylyl transferase"/>
    <property type="match status" value="1"/>
</dbReference>
<feature type="binding site" evidence="12">
    <location>
        <position position="35"/>
    </location>
    <ligand>
        <name>Zn(2+)</name>
        <dbReference type="ChEBI" id="CHEBI:29105"/>
    </ligand>
</feature>
<evidence type="ECO:0000256" key="11">
    <source>
        <dbReference type="ARBA" id="ARBA00023146"/>
    </source>
</evidence>
<dbReference type="InterPro" id="IPR015803">
    <property type="entry name" value="Cys-tRNA-ligase"/>
</dbReference>
<dbReference type="Pfam" id="PF23493">
    <property type="entry name" value="CysS_C"/>
    <property type="match status" value="1"/>
</dbReference>
<comment type="similarity">
    <text evidence="2 12">Belongs to the class-I aminoacyl-tRNA synthetase family.</text>
</comment>
<comment type="subcellular location">
    <subcellularLocation>
        <location evidence="1 12">Cytoplasm</location>
    </subcellularLocation>
</comment>
<evidence type="ECO:0000313" key="15">
    <source>
        <dbReference type="Proteomes" id="UP000190230"/>
    </source>
</evidence>
<dbReference type="Pfam" id="PF01406">
    <property type="entry name" value="tRNA-synt_1e"/>
    <property type="match status" value="1"/>
</dbReference>
<proteinExistence type="inferred from homology"/>
<dbReference type="Pfam" id="PF09190">
    <property type="entry name" value="DALR_2"/>
    <property type="match status" value="1"/>
</dbReference>
<gene>
    <name evidence="12" type="primary">cysS</name>
    <name evidence="14" type="ORF">SAMN05660776_1947</name>
</gene>
<dbReference type="AlphaFoldDB" id="A0A1T5CHQ6"/>
<evidence type="ECO:0000259" key="13">
    <source>
        <dbReference type="SMART" id="SM00840"/>
    </source>
</evidence>
<feature type="binding site" evidence="12">
    <location>
        <position position="259"/>
    </location>
    <ligand>
        <name>Zn(2+)</name>
        <dbReference type="ChEBI" id="CHEBI:29105"/>
    </ligand>
</feature>
<dbReference type="GO" id="GO:0004817">
    <property type="term" value="F:cysteine-tRNA ligase activity"/>
    <property type="evidence" value="ECO:0007669"/>
    <property type="project" value="UniProtKB-UniRule"/>
</dbReference>
<dbReference type="InterPro" id="IPR009080">
    <property type="entry name" value="tRNAsynth_Ia_anticodon-bd"/>
</dbReference>
<dbReference type="GO" id="GO:0008270">
    <property type="term" value="F:zinc ion binding"/>
    <property type="evidence" value="ECO:0007669"/>
    <property type="project" value="UniProtKB-UniRule"/>
</dbReference>
<keyword evidence="8 12" id="KW-0862">Zinc</keyword>
<protein>
    <recommendedName>
        <fullName evidence="12">Cysteine--tRNA ligase</fullName>
        <ecNumber evidence="12">6.1.1.16</ecNumber>
    </recommendedName>
    <alternativeName>
        <fullName evidence="12">Cysteinyl-tRNA synthetase</fullName>
        <shortName evidence="12">CysRS</shortName>
    </alternativeName>
</protein>
<evidence type="ECO:0000313" key="14">
    <source>
        <dbReference type="EMBL" id="SKB59022.1"/>
    </source>
</evidence>
<dbReference type="PANTHER" id="PTHR10890:SF3">
    <property type="entry name" value="CYSTEINE--TRNA LIGASE, CYTOPLASMIC"/>
    <property type="match status" value="1"/>
</dbReference>
<evidence type="ECO:0000256" key="1">
    <source>
        <dbReference type="ARBA" id="ARBA00004496"/>
    </source>
</evidence>
<dbReference type="GO" id="GO:0005524">
    <property type="term" value="F:ATP binding"/>
    <property type="evidence" value="ECO:0007669"/>
    <property type="project" value="UniProtKB-UniRule"/>
</dbReference>
<evidence type="ECO:0000256" key="4">
    <source>
        <dbReference type="ARBA" id="ARBA00022490"/>
    </source>
</evidence>
<comment type="cofactor">
    <cofactor evidence="12">
        <name>Zn(2+)</name>
        <dbReference type="ChEBI" id="CHEBI:29105"/>
    </cofactor>
    <text evidence="12">Binds 1 zinc ion per subunit.</text>
</comment>
<evidence type="ECO:0000256" key="8">
    <source>
        <dbReference type="ARBA" id="ARBA00022833"/>
    </source>
</evidence>
<keyword evidence="15" id="KW-1185">Reference proteome</keyword>
<dbReference type="Proteomes" id="UP000190230">
    <property type="component" value="Unassembled WGS sequence"/>
</dbReference>
<dbReference type="EC" id="6.1.1.16" evidence="12"/>
<dbReference type="InterPro" id="IPR032678">
    <property type="entry name" value="tRNA-synt_1_cat_dom"/>
</dbReference>
<evidence type="ECO:0000256" key="2">
    <source>
        <dbReference type="ARBA" id="ARBA00005594"/>
    </source>
</evidence>
<dbReference type="InterPro" id="IPR024909">
    <property type="entry name" value="Cys-tRNA/MSH_ligase"/>
</dbReference>
<keyword evidence="10 12" id="KW-0648">Protein biosynthesis</keyword>
<dbReference type="GO" id="GO:0005829">
    <property type="term" value="C:cytosol"/>
    <property type="evidence" value="ECO:0007669"/>
    <property type="project" value="TreeGrafter"/>
</dbReference>
<sequence>MALYQEQSLKMYNSMSGEKEIFKPLNEGNVGMYVCGPTVYSNVHLGNCRTFISFDLVFRYLKHLGYKVRYVRNITDAGHLENDADSGEDRIAKKARLEQIEPMEVVQRYTIDFHNILQKFNNLPPSIEPTATGHIVEQIEIIKTIIEKGFAYEVNGSVYFDVKKFNETNHYGKLSGRDIENMIANTRELAAQSDKKNPQDFALWKKAEPQHIMRWPSPWSDGFPGWHLECTVMSTKYLGEEFDIHGGGMDLKFPHHECEIAQGEAATGKNPVHYWLHANMLTLNGKKMAKSTGNNILPEEIFSGNNDILDKAFSPNVTRFFMLQANYRSILDFSDEALKASEKGFNRLMDAYHAIDELPVSDKSSVDIKSWKQSCYDAMNDDFNSPILIAKLFDAVKMINNIKEEAATITTEDKDELQKTMSAFMFDVLGLLDKVSENNDTSDKLSSTIELLIKLRAEARNNKDFALSDQIRDQLQEMGIQLKDGKEGTTFSITPA</sequence>
<evidence type="ECO:0000256" key="5">
    <source>
        <dbReference type="ARBA" id="ARBA00022598"/>
    </source>
</evidence>
<evidence type="ECO:0000256" key="10">
    <source>
        <dbReference type="ARBA" id="ARBA00022917"/>
    </source>
</evidence>
<dbReference type="PRINTS" id="PR00983">
    <property type="entry name" value="TRNASYNTHCYS"/>
</dbReference>
<dbReference type="SMART" id="SM00840">
    <property type="entry name" value="DALR_2"/>
    <property type="match status" value="1"/>
</dbReference>
<dbReference type="InterPro" id="IPR014729">
    <property type="entry name" value="Rossmann-like_a/b/a_fold"/>
</dbReference>
<keyword evidence="4 12" id="KW-0963">Cytoplasm</keyword>
<dbReference type="InterPro" id="IPR056411">
    <property type="entry name" value="CysS_C"/>
</dbReference>